<feature type="compositionally biased region" description="Basic and acidic residues" evidence="1">
    <location>
        <begin position="282"/>
        <end position="292"/>
    </location>
</feature>
<dbReference type="PANTHER" id="PTHR48125">
    <property type="entry name" value="LP07818P1"/>
    <property type="match status" value="1"/>
</dbReference>
<dbReference type="GO" id="GO:0005634">
    <property type="term" value="C:nucleus"/>
    <property type="evidence" value="ECO:0007669"/>
    <property type="project" value="InterPro"/>
</dbReference>
<dbReference type="InterPro" id="IPR018465">
    <property type="entry name" value="Scm3/HJURP"/>
</dbReference>
<feature type="compositionally biased region" description="Low complexity" evidence="1">
    <location>
        <begin position="609"/>
        <end position="624"/>
    </location>
</feature>
<dbReference type="PANTHER" id="PTHR48125:SF10">
    <property type="entry name" value="OS12G0136300 PROTEIN"/>
    <property type="match status" value="1"/>
</dbReference>
<dbReference type="Proteomes" id="UP000053257">
    <property type="component" value="Unassembled WGS sequence"/>
</dbReference>
<feature type="compositionally biased region" description="Basic and acidic residues" evidence="1">
    <location>
        <begin position="1"/>
        <end position="10"/>
    </location>
</feature>
<reference evidence="2 3" key="1">
    <citation type="journal article" date="2014" name="PLoS Genet.">
        <title>Analysis of the Phlebiopsis gigantea genome, transcriptome and secretome provides insight into its pioneer colonization strategies of wood.</title>
        <authorList>
            <person name="Hori C."/>
            <person name="Ishida T."/>
            <person name="Igarashi K."/>
            <person name="Samejima M."/>
            <person name="Suzuki H."/>
            <person name="Master E."/>
            <person name="Ferreira P."/>
            <person name="Ruiz-Duenas F.J."/>
            <person name="Held B."/>
            <person name="Canessa P."/>
            <person name="Larrondo L.F."/>
            <person name="Schmoll M."/>
            <person name="Druzhinina I.S."/>
            <person name="Kubicek C.P."/>
            <person name="Gaskell J.A."/>
            <person name="Kersten P."/>
            <person name="St John F."/>
            <person name="Glasner J."/>
            <person name="Sabat G."/>
            <person name="Splinter BonDurant S."/>
            <person name="Syed K."/>
            <person name="Yadav J."/>
            <person name="Mgbeahuruike A.C."/>
            <person name="Kovalchuk A."/>
            <person name="Asiegbu F.O."/>
            <person name="Lackner G."/>
            <person name="Hoffmeister D."/>
            <person name="Rencoret J."/>
            <person name="Gutierrez A."/>
            <person name="Sun H."/>
            <person name="Lindquist E."/>
            <person name="Barry K."/>
            <person name="Riley R."/>
            <person name="Grigoriev I.V."/>
            <person name="Henrissat B."/>
            <person name="Kues U."/>
            <person name="Berka R.M."/>
            <person name="Martinez A.T."/>
            <person name="Covert S.F."/>
            <person name="Blanchette R.A."/>
            <person name="Cullen D."/>
        </authorList>
    </citation>
    <scope>NUCLEOTIDE SEQUENCE [LARGE SCALE GENOMIC DNA]</scope>
    <source>
        <strain evidence="2 3">11061_1 CR5-6</strain>
    </source>
</reference>
<protein>
    <submittedName>
        <fullName evidence="2">Uncharacterized protein</fullName>
    </submittedName>
</protein>
<dbReference type="AlphaFoldDB" id="A0A0C3SBN1"/>
<dbReference type="HOGENOM" id="CLU_306285_0_0_1"/>
<feature type="compositionally biased region" description="Basic residues" evidence="1">
    <location>
        <begin position="444"/>
        <end position="454"/>
    </location>
</feature>
<feature type="region of interest" description="Disordered" evidence="1">
    <location>
        <begin position="140"/>
        <end position="171"/>
    </location>
</feature>
<accession>A0A0C3SBN1</accession>
<evidence type="ECO:0000313" key="3">
    <source>
        <dbReference type="Proteomes" id="UP000053257"/>
    </source>
</evidence>
<dbReference type="Pfam" id="PF10384">
    <property type="entry name" value="Scm3"/>
    <property type="match status" value="1"/>
</dbReference>
<name>A0A0C3SBN1_PHLG1</name>
<gene>
    <name evidence="2" type="ORF">PHLGIDRAFT_264513</name>
</gene>
<feature type="compositionally biased region" description="Pro residues" evidence="1">
    <location>
        <begin position="24"/>
        <end position="34"/>
    </location>
</feature>
<feature type="region of interest" description="Disordered" evidence="1">
    <location>
        <begin position="751"/>
        <end position="939"/>
    </location>
</feature>
<sequence length="939" mass="102359">MSATHLDNDKGPFVPADLLFTPSASPPPLCPASPPLRRKSTSRPPPLKRVRTLSSTPSTPGPSGSHAPTASASSVPAPQPLDPTRDEAWRESSQRLLSVWSQLADRYNVPLDKDDIIDLRTVKLVKDRGVTRRRSKMYIGYFGEPSGDEGNEADEREDEDEIDIVPRPEPTVPIKLEMEKTNRVLPPFTEMNPDDADDLRAFLEEEERRKAVGGIDDEEDEVGAAYLSEELEHESVEALLQEDDEGSDWVTDDAVETPVHRVREIVVGTANRALTPVDSEDEFAKWDAEDTTPRAPEPPPREAFLDVIDLTTPSPPSSPDRPLSRDQLPSHRGRRYSSPMTSPLRSHSRIRAMRPSEARIPAAASAVSSSKPATPHEETERNVQLQTPPPSSSSNGTPEVPEAPSSERAPSLSPSPPPPRRRASVRPKTPGPAPETPAPQVKAPQRRVATRKSPHPPQKEFVRPRTPPRITPSCPRRATPGPLTGRVPEVVITTRPRLSVAPVRTRVGPLKPKPAVGKLPPPEKSLPAAAVGKGKGRATAQDPDSSDDEPLPPPRRRAKSLAPTEARELVDMRSEPAPSMSSPIRASHQPGLKNYPTLAHSMRKRKRSVSTTSSLSSENEQSTKASAVVPKAVRRSVLKPAPRASKGHSDHKTADVAFGIESPRSAAAKDRLRARSLPRPRQTSPSATAPQPKPSIPDIWAMPATPRHSRARSRPPQARYPPPIPPLQDPQAQYHITQAVQYLSYLFASGAAPPPYPPPYPPQFGQHQSIVYPQTPKRRPRNSRREPTSSPEAGPSSSPSQLGHSTPSHHAHPYPFTFDPAWSSATEPPLSSSPVASSPSSPAPTPSRRVTFHLDPGDRLSVRGKGAAHESEDEEQEDEERAGRLRSDERASVRKGKARQSQGRERRDGFSGDDDPPGGERGRTPGPSSRLGSARRKKS</sequence>
<feature type="region of interest" description="Disordered" evidence="1">
    <location>
        <begin position="176"/>
        <end position="195"/>
    </location>
</feature>
<feature type="compositionally biased region" description="Basic and acidic residues" evidence="1">
    <location>
        <begin position="881"/>
        <end position="892"/>
    </location>
</feature>
<feature type="compositionally biased region" description="Pro residues" evidence="1">
    <location>
        <begin position="718"/>
        <end position="728"/>
    </location>
</feature>
<proteinExistence type="predicted"/>
<feature type="compositionally biased region" description="Low complexity" evidence="1">
    <location>
        <begin position="358"/>
        <end position="373"/>
    </location>
</feature>
<dbReference type="GO" id="GO:0042393">
    <property type="term" value="F:histone binding"/>
    <property type="evidence" value="ECO:0007669"/>
    <property type="project" value="InterPro"/>
</dbReference>
<feature type="compositionally biased region" description="Low complexity" evidence="1">
    <location>
        <begin position="788"/>
        <end position="800"/>
    </location>
</feature>
<evidence type="ECO:0000313" key="2">
    <source>
        <dbReference type="EMBL" id="KIP10167.1"/>
    </source>
</evidence>
<feature type="compositionally biased region" description="Basic residues" evidence="1">
    <location>
        <begin position="36"/>
        <end position="51"/>
    </location>
</feature>
<organism evidence="2 3">
    <name type="scientific">Phlebiopsis gigantea (strain 11061_1 CR5-6)</name>
    <name type="common">White-rot fungus</name>
    <name type="synonym">Peniophora gigantea</name>
    <dbReference type="NCBI Taxonomy" id="745531"/>
    <lineage>
        <taxon>Eukaryota</taxon>
        <taxon>Fungi</taxon>
        <taxon>Dikarya</taxon>
        <taxon>Basidiomycota</taxon>
        <taxon>Agaricomycotina</taxon>
        <taxon>Agaricomycetes</taxon>
        <taxon>Polyporales</taxon>
        <taxon>Phanerochaetaceae</taxon>
        <taxon>Phlebiopsis</taxon>
    </lineage>
</organism>
<dbReference type="OrthoDB" id="2420608at2759"/>
<feature type="compositionally biased region" description="Acidic residues" evidence="1">
    <location>
        <begin position="871"/>
        <end position="880"/>
    </location>
</feature>
<dbReference type="STRING" id="745531.A0A0C3SBN1"/>
<feature type="region of interest" description="Disordered" evidence="1">
    <location>
        <begin position="1"/>
        <end position="94"/>
    </location>
</feature>
<feature type="compositionally biased region" description="Pro residues" evidence="1">
    <location>
        <begin position="752"/>
        <end position="762"/>
    </location>
</feature>
<feature type="compositionally biased region" description="Basic and acidic residues" evidence="1">
    <location>
        <begin position="565"/>
        <end position="574"/>
    </location>
</feature>
<feature type="compositionally biased region" description="Low complexity" evidence="1">
    <location>
        <begin position="828"/>
        <end position="840"/>
    </location>
</feature>
<feature type="compositionally biased region" description="Low complexity" evidence="1">
    <location>
        <begin position="392"/>
        <end position="412"/>
    </location>
</feature>
<feature type="region of interest" description="Disordered" evidence="1">
    <location>
        <begin position="268"/>
        <end position="735"/>
    </location>
</feature>
<evidence type="ECO:0000256" key="1">
    <source>
        <dbReference type="SAM" id="MobiDB-lite"/>
    </source>
</evidence>
<feature type="compositionally biased region" description="Low complexity" evidence="1">
    <location>
        <begin position="54"/>
        <end position="76"/>
    </location>
</feature>
<feature type="compositionally biased region" description="Acidic residues" evidence="1">
    <location>
        <begin position="146"/>
        <end position="163"/>
    </location>
</feature>
<keyword evidence="3" id="KW-1185">Reference proteome</keyword>
<feature type="compositionally biased region" description="Basic and acidic residues" evidence="1">
    <location>
        <begin position="83"/>
        <end position="93"/>
    </location>
</feature>
<dbReference type="EMBL" id="KN840457">
    <property type="protein sequence ID" value="KIP10167.1"/>
    <property type="molecule type" value="Genomic_DNA"/>
</dbReference>